<reference evidence="6" key="1">
    <citation type="submission" date="2016-11" db="EMBL/GenBank/DDBJ databases">
        <authorList>
            <person name="Varghese N."/>
            <person name="Submissions S."/>
        </authorList>
    </citation>
    <scope>NUCLEOTIDE SEQUENCE</scope>
    <source>
        <strain evidence="6">DSM 4029</strain>
    </source>
</reference>
<proteinExistence type="predicted"/>
<dbReference type="SMART" id="SM00850">
    <property type="entry name" value="LytTR"/>
    <property type="match status" value="1"/>
</dbReference>
<dbReference type="Pfam" id="PF00072">
    <property type="entry name" value="Response_reg"/>
    <property type="match status" value="1"/>
</dbReference>
<dbReference type="AlphaFoldDB" id="A0AAQ1MEN7"/>
<keyword evidence="8" id="KW-1185">Reference proteome</keyword>
<reference evidence="5 8" key="3">
    <citation type="journal article" date="2019" name="Nat. Med.">
        <title>A library of human gut bacterial isolates paired with longitudinal multiomics data enables mechanistic microbiome research.</title>
        <authorList>
            <person name="Poyet M."/>
            <person name="Groussin M."/>
            <person name="Gibbons S.M."/>
            <person name="Avila-Pacheco J."/>
            <person name="Jiang X."/>
            <person name="Kearney S.M."/>
            <person name="Perrotta A.R."/>
            <person name="Berdy B."/>
            <person name="Zhao S."/>
            <person name="Lieberman T.D."/>
            <person name="Swanson P.K."/>
            <person name="Smith M."/>
            <person name="Roesemann S."/>
            <person name="Alexander J.E."/>
            <person name="Rich S.A."/>
            <person name="Livny J."/>
            <person name="Vlamakis H."/>
            <person name="Clish C."/>
            <person name="Bullock K."/>
            <person name="Deik A."/>
            <person name="Scott J."/>
            <person name="Pierce K.A."/>
            <person name="Xavier R.J."/>
            <person name="Alm E.J."/>
        </authorList>
    </citation>
    <scope>NUCLEOTIDE SEQUENCE [LARGE SCALE GENOMIC DNA]</scope>
    <source>
        <strain evidence="5 8">BIOML-A2</strain>
    </source>
</reference>
<feature type="domain" description="Response regulatory" evidence="4">
    <location>
        <begin position="2"/>
        <end position="121"/>
    </location>
</feature>
<dbReference type="Gene3D" id="3.40.50.2300">
    <property type="match status" value="1"/>
</dbReference>
<dbReference type="Proteomes" id="UP000184089">
    <property type="component" value="Unassembled WGS sequence"/>
</dbReference>
<dbReference type="GO" id="GO:0003677">
    <property type="term" value="F:DNA binding"/>
    <property type="evidence" value="ECO:0007669"/>
    <property type="project" value="InterPro"/>
</dbReference>
<evidence type="ECO:0000313" key="7">
    <source>
        <dbReference type="Proteomes" id="UP000184089"/>
    </source>
</evidence>
<dbReference type="EMBL" id="WWVX01000008">
    <property type="protein sequence ID" value="MZL70491.1"/>
    <property type="molecule type" value="Genomic_DNA"/>
</dbReference>
<dbReference type="SMART" id="SM00448">
    <property type="entry name" value="REC"/>
    <property type="match status" value="1"/>
</dbReference>
<keyword evidence="3" id="KW-0597">Phosphoprotein</keyword>
<dbReference type="PANTHER" id="PTHR37299:SF1">
    <property type="entry name" value="STAGE 0 SPORULATION PROTEIN A HOMOLOG"/>
    <property type="match status" value="1"/>
</dbReference>
<gene>
    <name evidence="5" type="ORF">GT747_12095</name>
    <name evidence="6" type="ORF">SAMN05444424_2205</name>
</gene>
<dbReference type="EMBL" id="FQVY01000003">
    <property type="protein sequence ID" value="SHG35005.1"/>
    <property type="molecule type" value="Genomic_DNA"/>
</dbReference>
<evidence type="ECO:0000313" key="8">
    <source>
        <dbReference type="Proteomes" id="UP000474718"/>
    </source>
</evidence>
<protein>
    <recommendedName>
        <fullName evidence="1">Stage 0 sporulation protein A homolog</fullName>
    </recommendedName>
</protein>
<dbReference type="SUPFAM" id="SSF52172">
    <property type="entry name" value="CheY-like"/>
    <property type="match status" value="1"/>
</dbReference>
<evidence type="ECO:0000256" key="1">
    <source>
        <dbReference type="ARBA" id="ARBA00018672"/>
    </source>
</evidence>
<dbReference type="RefSeq" id="WP_044991751.1">
    <property type="nucleotide sequence ID" value="NZ_FQVY01000003.1"/>
</dbReference>
<evidence type="ECO:0000259" key="4">
    <source>
        <dbReference type="PROSITE" id="PS50110"/>
    </source>
</evidence>
<dbReference type="InterPro" id="IPR001789">
    <property type="entry name" value="Sig_transdc_resp-reg_receiver"/>
</dbReference>
<dbReference type="Pfam" id="PF04397">
    <property type="entry name" value="LytTR"/>
    <property type="match status" value="1"/>
</dbReference>
<evidence type="ECO:0000313" key="5">
    <source>
        <dbReference type="EMBL" id="MZL70491.1"/>
    </source>
</evidence>
<accession>A0AAQ1MEN7</accession>
<name>A0AAQ1MEN7_9FIRM</name>
<dbReference type="InterPro" id="IPR011006">
    <property type="entry name" value="CheY-like_superfamily"/>
</dbReference>
<comment type="caution">
    <text evidence="6">The sequence shown here is derived from an EMBL/GenBank/DDBJ whole genome shotgun (WGS) entry which is preliminary data.</text>
</comment>
<dbReference type="InterPro" id="IPR007492">
    <property type="entry name" value="LytTR_DNA-bd_dom"/>
</dbReference>
<dbReference type="Gene3D" id="2.40.50.1020">
    <property type="entry name" value="LytTr DNA-binding domain"/>
    <property type="match status" value="1"/>
</dbReference>
<reference evidence="7" key="2">
    <citation type="submission" date="2016-11" db="EMBL/GenBank/DDBJ databases">
        <authorList>
            <person name="Jaros S."/>
            <person name="Januszkiewicz K."/>
            <person name="Wedrychowicz H."/>
        </authorList>
    </citation>
    <scope>NUCLEOTIDE SEQUENCE [LARGE SCALE GENOMIC DNA]</scope>
    <source>
        <strain evidence="7">DSM 4029</strain>
    </source>
</reference>
<dbReference type="GO" id="GO:0000156">
    <property type="term" value="F:phosphorelay response regulator activity"/>
    <property type="evidence" value="ECO:0007669"/>
    <property type="project" value="InterPro"/>
</dbReference>
<comment type="function">
    <text evidence="2">May play the central regulatory role in sporulation. It may be an element of the effector pathway responsible for the activation of sporulation genes in response to nutritional stress. Spo0A may act in concert with spo0H (a sigma factor) to control the expression of some genes that are critical to the sporulation process.</text>
</comment>
<dbReference type="InterPro" id="IPR046947">
    <property type="entry name" value="LytR-like"/>
</dbReference>
<sequence>MKIAICDDDQEQLRALEESFSQYRWERGCEMELCRYGSSAQLLGEIQGGARYDLYLLDVLMPEVDGIRLGEEIRRTDWEAALVYLTSSRDFALEAYGVSAFQYLLKPVERQTLFSLLDALRTWRQTGSAPQFAFKSKAGLTAVYQSEILYVEYRNHILYFHLENGETLPSLHIRVPFEQAVAVLLENEDFLHPHKSYVVNMSWVRQLTSNAFVMGDGSLIPIPRKNFSSVKSSYIRFLAQKSRRRGPFVFAGPAGEATV</sequence>
<feature type="modified residue" description="4-aspartylphosphate" evidence="3">
    <location>
        <position position="58"/>
    </location>
</feature>
<evidence type="ECO:0000256" key="3">
    <source>
        <dbReference type="PROSITE-ProRule" id="PRU00169"/>
    </source>
</evidence>
<dbReference type="PANTHER" id="PTHR37299">
    <property type="entry name" value="TRANSCRIPTIONAL REGULATOR-RELATED"/>
    <property type="match status" value="1"/>
</dbReference>
<evidence type="ECO:0000313" key="6">
    <source>
        <dbReference type="EMBL" id="SHG35005.1"/>
    </source>
</evidence>
<dbReference type="Proteomes" id="UP000474718">
    <property type="component" value="Unassembled WGS sequence"/>
</dbReference>
<evidence type="ECO:0000256" key="2">
    <source>
        <dbReference type="ARBA" id="ARBA00024867"/>
    </source>
</evidence>
<organism evidence="6 7">
    <name type="scientific">Bittarella massiliensis</name>
    <name type="common">ex Durand et al. 2017</name>
    <dbReference type="NCBI Taxonomy" id="1720313"/>
    <lineage>
        <taxon>Bacteria</taxon>
        <taxon>Bacillati</taxon>
        <taxon>Bacillota</taxon>
        <taxon>Clostridia</taxon>
        <taxon>Eubacteriales</taxon>
        <taxon>Oscillospiraceae</taxon>
        <taxon>Bittarella (ex Durand et al. 2017)</taxon>
    </lineage>
</organism>
<dbReference type="PROSITE" id="PS50110">
    <property type="entry name" value="RESPONSE_REGULATORY"/>
    <property type="match status" value="1"/>
</dbReference>